<evidence type="ECO:0000256" key="3">
    <source>
        <dbReference type="ARBA" id="ARBA00023054"/>
    </source>
</evidence>
<evidence type="ECO:0000313" key="10">
    <source>
        <dbReference type="Proteomes" id="UP000654370"/>
    </source>
</evidence>
<comment type="subcellular location">
    <subcellularLocation>
        <location evidence="1">Membrane</location>
        <topology evidence="1">Peripheral membrane protein</topology>
    </subcellularLocation>
</comment>
<dbReference type="PRINTS" id="PR00499">
    <property type="entry name" value="P67PHOX"/>
</dbReference>
<dbReference type="EMBL" id="JAEPQZ010000005">
    <property type="protein sequence ID" value="KAG2181035.1"/>
    <property type="molecule type" value="Genomic_DNA"/>
</dbReference>
<dbReference type="PRINTS" id="PR00452">
    <property type="entry name" value="SH3DOMAIN"/>
</dbReference>
<dbReference type="AlphaFoldDB" id="A0A8H7PWJ3"/>
<feature type="region of interest" description="Disordered" evidence="7">
    <location>
        <begin position="187"/>
        <end position="258"/>
    </location>
</feature>
<dbReference type="OrthoDB" id="5340910at2759"/>
<dbReference type="CDD" id="cd00174">
    <property type="entry name" value="SH3"/>
    <property type="match status" value="2"/>
</dbReference>
<dbReference type="PROSITE" id="PS50002">
    <property type="entry name" value="SH3"/>
    <property type="match status" value="2"/>
</dbReference>
<evidence type="ECO:0000256" key="4">
    <source>
        <dbReference type="ARBA" id="ARBA00023136"/>
    </source>
</evidence>
<feature type="compositionally biased region" description="Pro residues" evidence="7">
    <location>
        <begin position="468"/>
        <end position="491"/>
    </location>
</feature>
<dbReference type="Proteomes" id="UP000654370">
    <property type="component" value="Unassembled WGS sequence"/>
</dbReference>
<accession>A0A8H7PWJ3</accession>
<evidence type="ECO:0000256" key="7">
    <source>
        <dbReference type="SAM" id="MobiDB-lite"/>
    </source>
</evidence>
<comment type="caution">
    <text evidence="9">The sequence shown here is derived from an EMBL/GenBank/DDBJ whole genome shotgun (WGS) entry which is preliminary data.</text>
</comment>
<dbReference type="SMART" id="SM00326">
    <property type="entry name" value="SH3"/>
    <property type="match status" value="3"/>
</dbReference>
<keyword evidence="3 6" id="KW-0175">Coiled coil</keyword>
<evidence type="ECO:0000313" key="9">
    <source>
        <dbReference type="EMBL" id="KAG2181035.1"/>
    </source>
</evidence>
<dbReference type="Pfam" id="PF00018">
    <property type="entry name" value="SH3_1"/>
    <property type="match status" value="2"/>
</dbReference>
<reference evidence="9" key="1">
    <citation type="submission" date="2020-12" db="EMBL/GenBank/DDBJ databases">
        <title>Metabolic potential, ecology and presence of endohyphal bacteria is reflected in genomic diversity of Mucoromycotina.</title>
        <authorList>
            <person name="Muszewska A."/>
            <person name="Okrasinska A."/>
            <person name="Steczkiewicz K."/>
            <person name="Drgas O."/>
            <person name="Orlowska M."/>
            <person name="Perlinska-Lenart U."/>
            <person name="Aleksandrzak-Piekarczyk T."/>
            <person name="Szatraj K."/>
            <person name="Zielenkiewicz U."/>
            <person name="Pilsyk S."/>
            <person name="Malc E."/>
            <person name="Mieczkowski P."/>
            <person name="Kruszewska J.S."/>
            <person name="Biernat P."/>
            <person name="Pawlowska J."/>
        </authorList>
    </citation>
    <scope>NUCLEOTIDE SEQUENCE</scope>
    <source>
        <strain evidence="9">WA0000067209</strain>
    </source>
</reference>
<feature type="region of interest" description="Disordered" evidence="7">
    <location>
        <begin position="298"/>
        <end position="540"/>
    </location>
</feature>
<keyword evidence="4" id="KW-0472">Membrane</keyword>
<name>A0A8H7PWJ3_MORIS</name>
<feature type="compositionally biased region" description="Polar residues" evidence="7">
    <location>
        <begin position="357"/>
        <end position="384"/>
    </location>
</feature>
<feature type="compositionally biased region" description="Pro residues" evidence="7">
    <location>
        <begin position="385"/>
        <end position="394"/>
    </location>
</feature>
<gene>
    <name evidence="9" type="ORF">INT43_008617</name>
</gene>
<evidence type="ECO:0000256" key="1">
    <source>
        <dbReference type="ARBA" id="ARBA00004170"/>
    </source>
</evidence>
<dbReference type="SUPFAM" id="SSF50044">
    <property type="entry name" value="SH3-domain"/>
    <property type="match status" value="3"/>
</dbReference>
<dbReference type="PANTHER" id="PTHR14167">
    <property type="entry name" value="SH3 DOMAIN-CONTAINING"/>
    <property type="match status" value="1"/>
</dbReference>
<feature type="domain" description="SH3" evidence="8">
    <location>
        <begin position="255"/>
        <end position="316"/>
    </location>
</feature>
<feature type="domain" description="SH3" evidence="8">
    <location>
        <begin position="76"/>
        <end position="135"/>
    </location>
</feature>
<feature type="coiled-coil region" evidence="6">
    <location>
        <begin position="552"/>
        <end position="579"/>
    </location>
</feature>
<organism evidence="9 10">
    <name type="scientific">Mortierella isabellina</name>
    <name type="common">Filamentous fungus</name>
    <name type="synonym">Umbelopsis isabellina</name>
    <dbReference type="NCBI Taxonomy" id="91625"/>
    <lineage>
        <taxon>Eukaryota</taxon>
        <taxon>Fungi</taxon>
        <taxon>Fungi incertae sedis</taxon>
        <taxon>Mucoromycota</taxon>
        <taxon>Mucoromycotina</taxon>
        <taxon>Umbelopsidomycetes</taxon>
        <taxon>Umbelopsidales</taxon>
        <taxon>Umbelopsidaceae</taxon>
        <taxon>Umbelopsis</taxon>
    </lineage>
</organism>
<evidence type="ECO:0000256" key="6">
    <source>
        <dbReference type="SAM" id="Coils"/>
    </source>
</evidence>
<dbReference type="InterPro" id="IPR050384">
    <property type="entry name" value="Endophilin_SH3RF"/>
</dbReference>
<feature type="compositionally biased region" description="Polar residues" evidence="7">
    <location>
        <begin position="213"/>
        <end position="224"/>
    </location>
</feature>
<dbReference type="InterPro" id="IPR036028">
    <property type="entry name" value="SH3-like_dom_sf"/>
</dbReference>
<feature type="compositionally biased region" description="Pro residues" evidence="7">
    <location>
        <begin position="423"/>
        <end position="440"/>
    </location>
</feature>
<dbReference type="InterPro" id="IPR001452">
    <property type="entry name" value="SH3_domain"/>
</dbReference>
<keyword evidence="10" id="KW-1185">Reference proteome</keyword>
<proteinExistence type="predicted"/>
<feature type="region of interest" description="Disordered" evidence="7">
    <location>
        <begin position="136"/>
        <end position="156"/>
    </location>
</feature>
<dbReference type="PANTHER" id="PTHR14167:SF81">
    <property type="entry name" value="ENDOPHILIN-A"/>
    <property type="match status" value="1"/>
</dbReference>
<feature type="compositionally biased region" description="Polar residues" evidence="7">
    <location>
        <begin position="249"/>
        <end position="258"/>
    </location>
</feature>
<evidence type="ECO:0000256" key="5">
    <source>
        <dbReference type="PROSITE-ProRule" id="PRU00192"/>
    </source>
</evidence>
<keyword evidence="2 5" id="KW-0728">SH3 domain</keyword>
<feature type="compositionally biased region" description="Polar residues" evidence="7">
    <location>
        <begin position="193"/>
        <end position="204"/>
    </location>
</feature>
<protein>
    <recommendedName>
        <fullName evidence="8">SH3 domain-containing protein</fullName>
    </recommendedName>
</protein>
<dbReference type="Pfam" id="PF14604">
    <property type="entry name" value="SH3_9"/>
    <property type="match status" value="1"/>
</dbReference>
<dbReference type="Gene3D" id="2.30.30.40">
    <property type="entry name" value="SH3 Domains"/>
    <property type="match status" value="3"/>
</dbReference>
<evidence type="ECO:0000256" key="2">
    <source>
        <dbReference type="ARBA" id="ARBA00022443"/>
    </source>
</evidence>
<sequence>MIDLYKSHHSYEAQREDELSFAEGELFRITNQDDAEWWQGEKAESKETGIEFDLILYGWQFLEKAESAPEAEFVKSHQMLATVVEDYQASGSDELTLWKGGIVTVDDHSDAEWWHGDLNGKKGIFPKANVHVIDSTDEGEEVSKDVEAEDTTAPTRPKSTFRLAAYGVKQGGIGSVLAGGFPMLKKTGRKPEASSNEQANTEKTVSPEKTRPASVSTPESARSPSTEERAVPPRQVQSMTNPVADRPSAPSTAATGSQKAIVINNHSATGEDEIDLTAGEYVKIIDRNIDEGWWQGTNETGRTGLFPSNFVKEVEEEPPLRPRRARPPTVKTAGSPHEESLTSPSMAKPPPVPAGSRPSSLITNRKSVGQDSPYSQISPQTSTKPPIPSVPAPPRRTHSTTEEPRSPMRARPPSVSMRSPDLPQLPPGGHPVRPSRPVPTPKAEIAEFTAEAPKEKDNQSSQVVPEQAVPPTPPARTGRPPLPQAPRPPVPSTTAGKDEQMKGLGVSMRSSVPAKDHDDTPPVQPKRPAPTNEDSGNQKVQTLIDQAIANLRDEFMQALDQEREKVARLMAEVEELRQRLDM</sequence>
<evidence type="ECO:0000259" key="8">
    <source>
        <dbReference type="PROSITE" id="PS50002"/>
    </source>
</evidence>